<dbReference type="RefSeq" id="WP_131661339.1">
    <property type="nucleotide sequence ID" value="NZ_WIEZ01000018.1"/>
</dbReference>
<dbReference type="GO" id="GO:0009279">
    <property type="term" value="C:cell outer membrane"/>
    <property type="evidence" value="ECO:0007669"/>
    <property type="project" value="UniProtKB-SubCell"/>
</dbReference>
<name>A0A8I2KJ94_RHILV</name>
<dbReference type="Proteomes" id="UP000662259">
    <property type="component" value="Unassembled WGS sequence"/>
</dbReference>
<feature type="chain" id="PRO_5034287837" evidence="6">
    <location>
        <begin position="23"/>
        <end position="260"/>
    </location>
</feature>
<gene>
    <name evidence="8" type="ORF">GFL91_28625</name>
</gene>
<evidence type="ECO:0000256" key="5">
    <source>
        <dbReference type="ARBA" id="ARBA00038306"/>
    </source>
</evidence>
<evidence type="ECO:0000256" key="1">
    <source>
        <dbReference type="ARBA" id="ARBA00004442"/>
    </source>
</evidence>
<evidence type="ECO:0000259" key="7">
    <source>
        <dbReference type="Pfam" id="PF13505"/>
    </source>
</evidence>
<organism evidence="8 9">
    <name type="scientific">Rhizobium leguminosarum bv. viciae</name>
    <dbReference type="NCBI Taxonomy" id="387"/>
    <lineage>
        <taxon>Bacteria</taxon>
        <taxon>Pseudomonadati</taxon>
        <taxon>Pseudomonadota</taxon>
        <taxon>Alphaproteobacteria</taxon>
        <taxon>Hyphomicrobiales</taxon>
        <taxon>Rhizobiaceae</taxon>
        <taxon>Rhizobium/Agrobacterium group</taxon>
        <taxon>Rhizobium</taxon>
    </lineage>
</organism>
<reference evidence="8" key="1">
    <citation type="submission" date="2019-10" db="EMBL/GenBank/DDBJ databases">
        <title>Rhizobium leguminosarum symbiovar viciae collection.</title>
        <authorList>
            <person name="Boivin S."/>
            <person name="Lepetit M."/>
        </authorList>
    </citation>
    <scope>NUCLEOTIDE SEQUENCE</scope>
    <source>
        <strain evidence="8">L143</strain>
    </source>
</reference>
<dbReference type="PANTHER" id="PTHR34001:SF3">
    <property type="entry name" value="BLL7405 PROTEIN"/>
    <property type="match status" value="1"/>
</dbReference>
<dbReference type="InterPro" id="IPR051692">
    <property type="entry name" value="OMP-like"/>
</dbReference>
<feature type="signal peptide" evidence="6">
    <location>
        <begin position="1"/>
        <end position="22"/>
    </location>
</feature>
<dbReference type="EMBL" id="WIEZ01000018">
    <property type="protein sequence ID" value="NKM48839.1"/>
    <property type="molecule type" value="Genomic_DNA"/>
</dbReference>
<keyword evidence="4" id="KW-0998">Cell outer membrane</keyword>
<evidence type="ECO:0000313" key="8">
    <source>
        <dbReference type="EMBL" id="NKM48839.1"/>
    </source>
</evidence>
<comment type="subcellular location">
    <subcellularLocation>
        <location evidence="1">Cell outer membrane</location>
    </subcellularLocation>
</comment>
<dbReference type="InterPro" id="IPR011250">
    <property type="entry name" value="OMP/PagP_B-barrel"/>
</dbReference>
<dbReference type="SUPFAM" id="SSF56925">
    <property type="entry name" value="OMPA-like"/>
    <property type="match status" value="1"/>
</dbReference>
<evidence type="ECO:0000256" key="2">
    <source>
        <dbReference type="ARBA" id="ARBA00022729"/>
    </source>
</evidence>
<dbReference type="AlphaFoldDB" id="A0A8I2KJ94"/>
<evidence type="ECO:0000256" key="6">
    <source>
        <dbReference type="SAM" id="SignalP"/>
    </source>
</evidence>
<dbReference type="Gene3D" id="2.40.160.20">
    <property type="match status" value="1"/>
</dbReference>
<feature type="domain" description="Outer membrane protein beta-barrel" evidence="7">
    <location>
        <begin position="27"/>
        <end position="260"/>
    </location>
</feature>
<evidence type="ECO:0000256" key="3">
    <source>
        <dbReference type="ARBA" id="ARBA00023136"/>
    </source>
</evidence>
<dbReference type="InterPro" id="IPR027385">
    <property type="entry name" value="Beta-barrel_OMP"/>
</dbReference>
<comment type="similarity">
    <text evidence="5">Belongs to the Omp25/RopB family.</text>
</comment>
<proteinExistence type="inferred from homology"/>
<keyword evidence="3" id="KW-0472">Membrane</keyword>
<dbReference type="PANTHER" id="PTHR34001">
    <property type="entry name" value="BLL7405 PROTEIN"/>
    <property type="match status" value="1"/>
</dbReference>
<dbReference type="Pfam" id="PF13505">
    <property type="entry name" value="OMP_b-brl"/>
    <property type="match status" value="1"/>
</dbReference>
<accession>A0A8I2KJ94</accession>
<sequence>MRYKTVSLTLAVILAASSLAIAADPFEGAPVPEAPDTFSWSGFYVGVNAGYGFGGDGDISSEGQLGPNIANIATGARPGSVDLDRNGILGGGQIGYNWQAGSFVYGLEADISFTDLDDDRNIVTPQINTGLAQGNVFRSELDYLGTVRGRLGYALDRTLFYGTAGLAYGRSTMSVDMFAPNGVRQFTGEKTGTNVGYAVGAGVEYAVTSKISLKSEYLYYDLGEEKLNVQAIPGTGVAGGYDSKFNNDGHLFRVGLNYKF</sequence>
<comment type="caution">
    <text evidence="8">The sequence shown here is derived from an EMBL/GenBank/DDBJ whole genome shotgun (WGS) entry which is preliminary data.</text>
</comment>
<protein>
    <submittedName>
        <fullName evidence="8">Outer membrane beta-barrel protein</fullName>
    </submittedName>
</protein>
<keyword evidence="2 6" id="KW-0732">Signal</keyword>
<evidence type="ECO:0000313" key="9">
    <source>
        <dbReference type="Proteomes" id="UP000662259"/>
    </source>
</evidence>
<evidence type="ECO:0000256" key="4">
    <source>
        <dbReference type="ARBA" id="ARBA00023237"/>
    </source>
</evidence>